<dbReference type="PROSITE" id="PS51683">
    <property type="entry name" value="SAM_OMT_II"/>
    <property type="match status" value="1"/>
</dbReference>
<dbReference type="GO" id="GO:0046983">
    <property type="term" value="F:protein dimerization activity"/>
    <property type="evidence" value="ECO:0007669"/>
    <property type="project" value="InterPro"/>
</dbReference>
<proteinExistence type="predicted"/>
<evidence type="ECO:0000256" key="9">
    <source>
        <dbReference type="PIRSR" id="PIRSR005739-1"/>
    </source>
</evidence>
<evidence type="ECO:0000259" key="10">
    <source>
        <dbReference type="Pfam" id="PF00891"/>
    </source>
</evidence>
<dbReference type="Gene3D" id="1.10.10.10">
    <property type="entry name" value="Winged helix-like DNA-binding domain superfamily/Winged helix DNA-binding domain"/>
    <property type="match status" value="1"/>
</dbReference>
<evidence type="ECO:0000259" key="11">
    <source>
        <dbReference type="Pfam" id="PF08100"/>
    </source>
</evidence>
<evidence type="ECO:0000256" key="7">
    <source>
        <dbReference type="ARBA" id="ARBA00045231"/>
    </source>
</evidence>
<accession>A0AAV1SDZ8</accession>
<evidence type="ECO:0000256" key="8">
    <source>
        <dbReference type="ARBA" id="ARBA00051840"/>
    </source>
</evidence>
<dbReference type="PIRSF" id="PIRSF005739">
    <property type="entry name" value="O-mtase"/>
    <property type="match status" value="1"/>
</dbReference>
<dbReference type="InterPro" id="IPR029063">
    <property type="entry name" value="SAM-dependent_MTases_sf"/>
</dbReference>
<feature type="active site" description="Proton acceptor" evidence="9">
    <location>
        <position position="264"/>
    </location>
</feature>
<dbReference type="InterPro" id="IPR036390">
    <property type="entry name" value="WH_DNA-bd_sf"/>
</dbReference>
<dbReference type="InterPro" id="IPR036388">
    <property type="entry name" value="WH-like_DNA-bd_sf"/>
</dbReference>
<dbReference type="InterPro" id="IPR012967">
    <property type="entry name" value="COMT_dimerisation"/>
</dbReference>
<comment type="catalytic activity">
    <reaction evidence="8">
        <text>(E)-caffeate + S-adenosyl-L-methionine = (E)-ferulate + S-adenosyl-L-homocysteine + H(+)</text>
        <dbReference type="Rhea" id="RHEA:20225"/>
        <dbReference type="ChEBI" id="CHEBI:15378"/>
        <dbReference type="ChEBI" id="CHEBI:29749"/>
        <dbReference type="ChEBI" id="CHEBI:57770"/>
        <dbReference type="ChEBI" id="CHEBI:57856"/>
        <dbReference type="ChEBI" id="CHEBI:59789"/>
        <dbReference type="EC" id="2.1.1.68"/>
    </reaction>
</comment>
<keyword evidence="3" id="KW-0808">Transferase</keyword>
<dbReference type="Gene3D" id="3.40.50.150">
    <property type="entry name" value="Vaccinia Virus protein VP39"/>
    <property type="match status" value="1"/>
</dbReference>
<dbReference type="FunFam" id="1.10.10.10:FF:000357">
    <property type="entry name" value="Caffeic acid 3-O-methyltransferase"/>
    <property type="match status" value="1"/>
</dbReference>
<evidence type="ECO:0000256" key="3">
    <source>
        <dbReference type="ARBA" id="ARBA00022679"/>
    </source>
</evidence>
<dbReference type="PANTHER" id="PTHR11746">
    <property type="entry name" value="O-METHYLTRANSFERASE"/>
    <property type="match status" value="1"/>
</dbReference>
<feature type="domain" description="O-methyltransferase C-terminal" evidence="10">
    <location>
        <begin position="135"/>
        <end position="340"/>
    </location>
</feature>
<reference evidence="12 13" key="1">
    <citation type="submission" date="2024-01" db="EMBL/GenBank/DDBJ databases">
        <authorList>
            <person name="Waweru B."/>
        </authorList>
    </citation>
    <scope>NUCLEOTIDE SEQUENCE [LARGE SCALE GENOMIC DNA]</scope>
</reference>
<keyword evidence="4" id="KW-0949">S-adenosyl-L-methionine</keyword>
<evidence type="ECO:0000256" key="4">
    <source>
        <dbReference type="ARBA" id="ARBA00022691"/>
    </source>
</evidence>
<gene>
    <name evidence="12" type="ORF">DCAF_LOCUS21317</name>
</gene>
<sequence length="358" mass="39539">MASPTETRISQVEEANDENFGYAMQIALGSVLPMTMYSAIELGIFEIIAKAGPDVKLSASQIAAKLPTKNPDAPKVLDRILRLLASHHVLYCFVDGLERLYSLAPVSKYFVRNQDGVSLGPFMALIQDSVFLQSWSKLKDAVLEGGIAFDMVHGAHAFEYPGLDPRFNQVFNTAMYNQTTVVIGNMLEAYKGFQNLKQLVDIGGGLGHTVKTITSKYPQIMGINFDLPHVIQQAPAYPGVEHVGGDMFESVPKGDAIFLKWILHDWSDDHCLKLLKNCYEAIPDDGKVIVMESVLSVTAKTNPAAKATSQLDVLMMTQNPGGKERTEHEFMALATGAGFRGIKYEAFVCNFWVMEFFK</sequence>
<keyword evidence="13" id="KW-1185">Reference proteome</keyword>
<keyword evidence="5" id="KW-0438">Lignin biosynthesis</keyword>
<name>A0AAV1SDZ8_9ROSI</name>
<dbReference type="FunFam" id="3.40.50.150:FF:000061">
    <property type="entry name" value="Caffeic acid O-methyltransferase"/>
    <property type="match status" value="1"/>
</dbReference>
<feature type="domain" description="O-methyltransferase dimerisation" evidence="11">
    <location>
        <begin position="24"/>
        <end position="112"/>
    </location>
</feature>
<dbReference type="SUPFAM" id="SSF53335">
    <property type="entry name" value="S-adenosyl-L-methionine-dependent methyltransferases"/>
    <property type="match status" value="1"/>
</dbReference>
<dbReference type="SUPFAM" id="SSF46785">
    <property type="entry name" value="Winged helix' DNA-binding domain"/>
    <property type="match status" value="1"/>
</dbReference>
<dbReference type="EMBL" id="CAWUPB010001173">
    <property type="protein sequence ID" value="CAK7348616.1"/>
    <property type="molecule type" value="Genomic_DNA"/>
</dbReference>
<evidence type="ECO:0000313" key="12">
    <source>
        <dbReference type="EMBL" id="CAK7348616.1"/>
    </source>
</evidence>
<dbReference type="InterPro" id="IPR001077">
    <property type="entry name" value="COMT_C"/>
</dbReference>
<comment type="pathway">
    <text evidence="1">Aromatic compound metabolism; phenylpropanoid biosynthesis.</text>
</comment>
<dbReference type="Pfam" id="PF00891">
    <property type="entry name" value="Methyltransf_2"/>
    <property type="match status" value="1"/>
</dbReference>
<dbReference type="EC" id="2.1.1.68" evidence="6"/>
<dbReference type="InterPro" id="IPR016461">
    <property type="entry name" value="COMT-like"/>
</dbReference>
<evidence type="ECO:0000313" key="13">
    <source>
        <dbReference type="Proteomes" id="UP001314170"/>
    </source>
</evidence>
<keyword evidence="2" id="KW-0489">Methyltransferase</keyword>
<protein>
    <recommendedName>
        <fullName evidence="6">caffeate O-methyltransferase</fullName>
        <ecNumber evidence="6">2.1.1.68</ecNumber>
    </recommendedName>
</protein>
<dbReference type="GO" id="GO:0032259">
    <property type="term" value="P:methylation"/>
    <property type="evidence" value="ECO:0007669"/>
    <property type="project" value="UniProtKB-KW"/>
</dbReference>
<comment type="function">
    <text evidence="7">Catalyzes the conversion of caffeic acid to ferulic acid and of 5-hydroxyferulic acid to sinapic acid. The resulting products may subsequently be converted to the corresponding alcohols that are incorporated into lignins.</text>
</comment>
<evidence type="ECO:0000256" key="5">
    <source>
        <dbReference type="ARBA" id="ARBA00022733"/>
    </source>
</evidence>
<dbReference type="AlphaFoldDB" id="A0AAV1SDZ8"/>
<organism evidence="12 13">
    <name type="scientific">Dovyalis caffra</name>
    <dbReference type="NCBI Taxonomy" id="77055"/>
    <lineage>
        <taxon>Eukaryota</taxon>
        <taxon>Viridiplantae</taxon>
        <taxon>Streptophyta</taxon>
        <taxon>Embryophyta</taxon>
        <taxon>Tracheophyta</taxon>
        <taxon>Spermatophyta</taxon>
        <taxon>Magnoliopsida</taxon>
        <taxon>eudicotyledons</taxon>
        <taxon>Gunneridae</taxon>
        <taxon>Pentapetalae</taxon>
        <taxon>rosids</taxon>
        <taxon>fabids</taxon>
        <taxon>Malpighiales</taxon>
        <taxon>Salicaceae</taxon>
        <taxon>Flacourtieae</taxon>
        <taxon>Dovyalis</taxon>
    </lineage>
</organism>
<evidence type="ECO:0000256" key="1">
    <source>
        <dbReference type="ARBA" id="ARBA00004928"/>
    </source>
</evidence>
<evidence type="ECO:0000256" key="6">
    <source>
        <dbReference type="ARBA" id="ARBA00039011"/>
    </source>
</evidence>
<comment type="caution">
    <text evidence="12">The sequence shown here is derived from an EMBL/GenBank/DDBJ whole genome shotgun (WGS) entry which is preliminary data.</text>
</comment>
<evidence type="ECO:0000256" key="2">
    <source>
        <dbReference type="ARBA" id="ARBA00022603"/>
    </source>
</evidence>
<dbReference type="Proteomes" id="UP001314170">
    <property type="component" value="Unassembled WGS sequence"/>
</dbReference>
<dbReference type="GO" id="GO:0047763">
    <property type="term" value="F:caffeate O-methyltransferase activity"/>
    <property type="evidence" value="ECO:0007669"/>
    <property type="project" value="UniProtKB-EC"/>
</dbReference>
<dbReference type="GO" id="GO:0009809">
    <property type="term" value="P:lignin biosynthetic process"/>
    <property type="evidence" value="ECO:0007669"/>
    <property type="project" value="UniProtKB-KW"/>
</dbReference>
<dbReference type="Pfam" id="PF08100">
    <property type="entry name" value="Dimerisation"/>
    <property type="match status" value="1"/>
</dbReference>